<protein>
    <submittedName>
        <fullName evidence="2">Uncharacterized protein</fullName>
    </submittedName>
</protein>
<sequence>MNKIRQDRSGITLVVLCVVAWAIDLGILLGGNYI</sequence>
<keyword evidence="1" id="KW-0472">Membrane</keyword>
<dbReference type="EMBL" id="CPZJ01000004">
    <property type="protein sequence ID" value="CNF48941.1"/>
    <property type="molecule type" value="Genomic_DNA"/>
</dbReference>
<evidence type="ECO:0000313" key="3">
    <source>
        <dbReference type="Proteomes" id="UP000038750"/>
    </source>
</evidence>
<accession>A0A0T9M1A3</accession>
<keyword evidence="1" id="KW-1133">Transmembrane helix</keyword>
<evidence type="ECO:0000256" key="1">
    <source>
        <dbReference type="SAM" id="Phobius"/>
    </source>
</evidence>
<dbReference type="Proteomes" id="UP000038750">
    <property type="component" value="Unassembled WGS sequence"/>
</dbReference>
<name>A0A0T9M1A3_YERIN</name>
<evidence type="ECO:0000313" key="2">
    <source>
        <dbReference type="EMBL" id="CNF48941.1"/>
    </source>
</evidence>
<organism evidence="2 3">
    <name type="scientific">Yersinia intermedia</name>
    <dbReference type="NCBI Taxonomy" id="631"/>
    <lineage>
        <taxon>Bacteria</taxon>
        <taxon>Pseudomonadati</taxon>
        <taxon>Pseudomonadota</taxon>
        <taxon>Gammaproteobacteria</taxon>
        <taxon>Enterobacterales</taxon>
        <taxon>Yersiniaceae</taxon>
        <taxon>Yersinia</taxon>
    </lineage>
</organism>
<keyword evidence="1" id="KW-0812">Transmembrane</keyword>
<proteinExistence type="predicted"/>
<reference evidence="2 3" key="1">
    <citation type="submission" date="2015-03" db="EMBL/GenBank/DDBJ databases">
        <authorList>
            <person name="Murphy D."/>
        </authorList>
    </citation>
    <scope>NUCLEOTIDE SEQUENCE [LARGE SCALE GENOMIC DNA]</scope>
    <source>
        <strain evidence="2 3">BR165/97</strain>
    </source>
</reference>
<feature type="transmembrane region" description="Helical" evidence="1">
    <location>
        <begin position="12"/>
        <end position="33"/>
    </location>
</feature>
<dbReference type="AlphaFoldDB" id="A0A0T9M1A3"/>
<gene>
    <name evidence="2" type="ORF">ERS008530_01334</name>
</gene>